<keyword evidence="3 6" id="KW-0808">Transferase</keyword>
<keyword evidence="2" id="KW-0328">Glycosyltransferase</keyword>
<evidence type="ECO:0000259" key="4">
    <source>
        <dbReference type="Pfam" id="PF00534"/>
    </source>
</evidence>
<name>A0A3E0VZ92_9MICO</name>
<comment type="caution">
    <text evidence="6">The sequence shown here is derived from an EMBL/GenBank/DDBJ whole genome shotgun (WGS) entry which is preliminary data.</text>
</comment>
<dbReference type="InterPro" id="IPR028098">
    <property type="entry name" value="Glyco_trans_4-like_N"/>
</dbReference>
<evidence type="ECO:0000256" key="2">
    <source>
        <dbReference type="ARBA" id="ARBA00022676"/>
    </source>
</evidence>
<dbReference type="GO" id="GO:1901137">
    <property type="term" value="P:carbohydrate derivative biosynthetic process"/>
    <property type="evidence" value="ECO:0007669"/>
    <property type="project" value="UniProtKB-ARBA"/>
</dbReference>
<feature type="domain" description="Glycosyltransferase subfamily 4-like N-terminal" evidence="5">
    <location>
        <begin position="14"/>
        <end position="175"/>
    </location>
</feature>
<evidence type="ECO:0000256" key="1">
    <source>
        <dbReference type="ARBA" id="ARBA00021292"/>
    </source>
</evidence>
<sequence>MRVAIVTESFLPTVNGVTNSVCKVLDHLAREGHDAIVICPAAHAPSHYRGFPVFEVPAARYRSFPVGLPNLLVQRLIAQFEPDVVHAASPFFLGAQAIAAANRLGVPSVAIFQTDMAGYAKRNHLGPATKLTWKFVKWVHEGANLTLVPSSASMDDLQSIGVPRLKRWARGVDLEAFHPNNRSRPSAAEIRERLRPNGDEVVVGYVGRLAPEKQVERLAELRGVPGIHLAVVGDGPSEASVARATDGMPVTFLGRLGGEALSDAYAAFDLFLHTGTEETFGQTLQEAHAAGLPVVAPRAGGPIDLVADGTDGYLYDPADPSELRQLVEDLVASETLRLRFGEAGRRAVLGRTWTNVCDELVKHYESVIGVPRLEPTAQRRVRLS</sequence>
<evidence type="ECO:0000259" key="5">
    <source>
        <dbReference type="Pfam" id="PF13439"/>
    </source>
</evidence>
<dbReference type="CDD" id="cd03814">
    <property type="entry name" value="GT4-like"/>
    <property type="match status" value="1"/>
</dbReference>
<evidence type="ECO:0000313" key="6">
    <source>
        <dbReference type="EMBL" id="RFA15206.1"/>
    </source>
</evidence>
<dbReference type="Pfam" id="PF00534">
    <property type="entry name" value="Glycos_transf_1"/>
    <property type="match status" value="1"/>
</dbReference>
<evidence type="ECO:0000313" key="7">
    <source>
        <dbReference type="Proteomes" id="UP000256709"/>
    </source>
</evidence>
<protein>
    <recommendedName>
        <fullName evidence="1">D-inositol 3-phosphate glycosyltransferase</fullName>
    </recommendedName>
</protein>
<dbReference type="PANTHER" id="PTHR45947">
    <property type="entry name" value="SULFOQUINOVOSYL TRANSFERASE SQD2"/>
    <property type="match status" value="1"/>
</dbReference>
<dbReference type="SUPFAM" id="SSF53756">
    <property type="entry name" value="UDP-Glycosyltransferase/glycogen phosphorylase"/>
    <property type="match status" value="1"/>
</dbReference>
<feature type="domain" description="Glycosyl transferase family 1" evidence="4">
    <location>
        <begin position="188"/>
        <end position="346"/>
    </location>
</feature>
<dbReference type="Proteomes" id="UP000256709">
    <property type="component" value="Unassembled WGS sequence"/>
</dbReference>
<dbReference type="GO" id="GO:0016758">
    <property type="term" value="F:hexosyltransferase activity"/>
    <property type="evidence" value="ECO:0007669"/>
    <property type="project" value="TreeGrafter"/>
</dbReference>
<dbReference type="OrthoDB" id="9802525at2"/>
<dbReference type="Pfam" id="PF13439">
    <property type="entry name" value="Glyco_transf_4"/>
    <property type="match status" value="1"/>
</dbReference>
<dbReference type="Gene3D" id="3.40.50.2000">
    <property type="entry name" value="Glycogen Phosphorylase B"/>
    <property type="match status" value="2"/>
</dbReference>
<dbReference type="InterPro" id="IPR001296">
    <property type="entry name" value="Glyco_trans_1"/>
</dbReference>
<organism evidence="6 7">
    <name type="scientific">Subtercola boreus</name>
    <dbReference type="NCBI Taxonomy" id="120213"/>
    <lineage>
        <taxon>Bacteria</taxon>
        <taxon>Bacillati</taxon>
        <taxon>Actinomycetota</taxon>
        <taxon>Actinomycetes</taxon>
        <taxon>Micrococcales</taxon>
        <taxon>Microbacteriaceae</taxon>
        <taxon>Subtercola</taxon>
    </lineage>
</organism>
<dbReference type="RefSeq" id="WP_116281968.1">
    <property type="nucleotide sequence ID" value="NZ_NBXA01000007.1"/>
</dbReference>
<proteinExistence type="predicted"/>
<dbReference type="AlphaFoldDB" id="A0A3E0VZ92"/>
<reference evidence="6 7" key="1">
    <citation type="submission" date="2017-04" db="EMBL/GenBank/DDBJ databases">
        <title>Comparative genome analysis of Subtercola boreus.</title>
        <authorList>
            <person name="Cho Y.-J."/>
            <person name="Cho A."/>
            <person name="Kim O.-S."/>
            <person name="Lee J.-I."/>
        </authorList>
    </citation>
    <scope>NUCLEOTIDE SEQUENCE [LARGE SCALE GENOMIC DNA]</scope>
    <source>
        <strain evidence="6 7">P27444</strain>
    </source>
</reference>
<dbReference type="EMBL" id="NBXA01000007">
    <property type="protein sequence ID" value="RFA15206.1"/>
    <property type="molecule type" value="Genomic_DNA"/>
</dbReference>
<accession>A0A3E0VZ92</accession>
<dbReference type="PANTHER" id="PTHR45947:SF3">
    <property type="entry name" value="SULFOQUINOVOSYL TRANSFERASE SQD2"/>
    <property type="match status" value="1"/>
</dbReference>
<dbReference type="InterPro" id="IPR050194">
    <property type="entry name" value="Glycosyltransferase_grp1"/>
</dbReference>
<gene>
    <name evidence="6" type="ORF">B7R21_04040</name>
</gene>
<evidence type="ECO:0000256" key="3">
    <source>
        <dbReference type="ARBA" id="ARBA00022679"/>
    </source>
</evidence>